<name>A0A0F3HMQ6_9STRE</name>
<comment type="caution">
    <text evidence="8">The sequence shown here is derived from an EMBL/GenBank/DDBJ whole genome shotgun (WGS) entry which is preliminary data.</text>
</comment>
<evidence type="ECO:0000256" key="2">
    <source>
        <dbReference type="ARBA" id="ARBA00022475"/>
    </source>
</evidence>
<dbReference type="GO" id="GO:0003677">
    <property type="term" value="F:DNA binding"/>
    <property type="evidence" value="ECO:0007669"/>
    <property type="project" value="UniProtKB-KW"/>
</dbReference>
<dbReference type="PANTHER" id="PTHR33885:SF3">
    <property type="entry name" value="PHAGE SHOCK PROTEIN C"/>
    <property type="match status" value="1"/>
</dbReference>
<evidence type="ECO:0000256" key="5">
    <source>
        <dbReference type="ARBA" id="ARBA00023136"/>
    </source>
</evidence>
<dbReference type="RefSeq" id="WP_000415530.1">
    <property type="nucleotide sequence ID" value="NZ_JASHBD010000004.1"/>
</dbReference>
<accession>A0A0F3HMQ6</accession>
<organism evidence="8 9">
    <name type="scientific">Streptococcus infantis</name>
    <dbReference type="NCBI Taxonomy" id="68892"/>
    <lineage>
        <taxon>Bacteria</taxon>
        <taxon>Bacillati</taxon>
        <taxon>Bacillota</taxon>
        <taxon>Bacilli</taxon>
        <taxon>Lactobacillales</taxon>
        <taxon>Streptococcaceae</taxon>
        <taxon>Streptococcus</taxon>
    </lineage>
</organism>
<dbReference type="InterPro" id="IPR007168">
    <property type="entry name" value="Phageshock_PspC_N"/>
</dbReference>
<reference evidence="8 9" key="1">
    <citation type="submission" date="2015-02" db="EMBL/GenBank/DDBJ databases">
        <title>Evolution of amylase-binding proteins of oral streptococcal species.</title>
        <authorList>
            <person name="Haase E.M."/>
        </authorList>
    </citation>
    <scope>NUCLEOTIDE SEQUENCE [LARGE SCALE GENOMIC DNA]</scope>
    <source>
        <strain evidence="8 9">UC6950A</strain>
    </source>
</reference>
<evidence type="ECO:0000256" key="6">
    <source>
        <dbReference type="SAM" id="Phobius"/>
    </source>
</evidence>
<keyword evidence="3 6" id="KW-0812">Transmembrane</keyword>
<evidence type="ECO:0000259" key="7">
    <source>
        <dbReference type="Pfam" id="PF04024"/>
    </source>
</evidence>
<dbReference type="PATRIC" id="fig|28037.218.peg.281"/>
<sequence>MEKRLVRNVQDKKIAGVCAGLADYFDIDPTLVRALWILFTLLGGSGVLAYIILWVIMPEAGTEA</sequence>
<dbReference type="AlphaFoldDB" id="A0A0F3HMQ6"/>
<keyword evidence="4 6" id="KW-1133">Transmembrane helix</keyword>
<feature type="transmembrane region" description="Helical" evidence="6">
    <location>
        <begin position="34"/>
        <end position="56"/>
    </location>
</feature>
<dbReference type="InterPro" id="IPR052027">
    <property type="entry name" value="PspC"/>
</dbReference>
<evidence type="ECO:0000256" key="3">
    <source>
        <dbReference type="ARBA" id="ARBA00022692"/>
    </source>
</evidence>
<proteinExistence type="predicted"/>
<dbReference type="EMBL" id="JYOV01000003">
    <property type="protein sequence ID" value="KJU95529.1"/>
    <property type="molecule type" value="Genomic_DNA"/>
</dbReference>
<evidence type="ECO:0000256" key="1">
    <source>
        <dbReference type="ARBA" id="ARBA00004162"/>
    </source>
</evidence>
<dbReference type="Pfam" id="PF04024">
    <property type="entry name" value="PspC"/>
    <property type="match status" value="1"/>
</dbReference>
<keyword evidence="5 6" id="KW-0472">Membrane</keyword>
<dbReference type="GO" id="GO:0005886">
    <property type="term" value="C:plasma membrane"/>
    <property type="evidence" value="ECO:0007669"/>
    <property type="project" value="UniProtKB-SubCell"/>
</dbReference>
<keyword evidence="8" id="KW-0238">DNA-binding</keyword>
<evidence type="ECO:0000313" key="8">
    <source>
        <dbReference type="EMBL" id="KJU95529.1"/>
    </source>
</evidence>
<protein>
    <submittedName>
        <fullName evidence="8">DNA-binding transcriptional activator PspC</fullName>
    </submittedName>
</protein>
<keyword evidence="2" id="KW-1003">Cell membrane</keyword>
<dbReference type="PANTHER" id="PTHR33885">
    <property type="entry name" value="PHAGE SHOCK PROTEIN C"/>
    <property type="match status" value="1"/>
</dbReference>
<gene>
    <name evidence="8" type="ORF">TZ96_00287</name>
</gene>
<evidence type="ECO:0000313" key="9">
    <source>
        <dbReference type="Proteomes" id="UP000033405"/>
    </source>
</evidence>
<evidence type="ECO:0000256" key="4">
    <source>
        <dbReference type="ARBA" id="ARBA00022989"/>
    </source>
</evidence>
<feature type="domain" description="Phage shock protein PspC N-terminal" evidence="7">
    <location>
        <begin position="3"/>
        <end position="60"/>
    </location>
</feature>
<comment type="subcellular location">
    <subcellularLocation>
        <location evidence="1">Cell membrane</location>
        <topology evidence="1">Single-pass membrane protein</topology>
    </subcellularLocation>
</comment>
<dbReference type="Proteomes" id="UP000033405">
    <property type="component" value="Unassembled WGS sequence"/>
</dbReference>